<dbReference type="Proteomes" id="UP000475214">
    <property type="component" value="Unassembled WGS sequence"/>
</dbReference>
<keyword evidence="1" id="KW-0238">DNA-binding</keyword>
<dbReference type="InterPro" id="IPR047057">
    <property type="entry name" value="MerR_fam"/>
</dbReference>
<evidence type="ECO:0000313" key="4">
    <source>
        <dbReference type="Proteomes" id="UP000475214"/>
    </source>
</evidence>
<accession>A0A6L9S1L3</accession>
<dbReference type="GO" id="GO:0003700">
    <property type="term" value="F:DNA-binding transcription factor activity"/>
    <property type="evidence" value="ECO:0007669"/>
    <property type="project" value="InterPro"/>
</dbReference>
<feature type="domain" description="HTH merR-type" evidence="2">
    <location>
        <begin position="1"/>
        <end position="68"/>
    </location>
</feature>
<dbReference type="PANTHER" id="PTHR30204:SF93">
    <property type="entry name" value="HTH MERR-TYPE DOMAIN-CONTAINING PROTEIN"/>
    <property type="match status" value="1"/>
</dbReference>
<reference evidence="3 4" key="1">
    <citation type="submission" date="2020-02" db="EMBL/GenBank/DDBJ databases">
        <authorList>
            <person name="Li X.-J."/>
            <person name="Han X.-M."/>
        </authorList>
    </citation>
    <scope>NUCLEOTIDE SEQUENCE [LARGE SCALE GENOMIC DNA]</scope>
    <source>
        <strain evidence="3 4">CCTCC AB 2017055</strain>
    </source>
</reference>
<gene>
    <name evidence="3" type="ORF">G1H10_02770</name>
</gene>
<dbReference type="SMART" id="SM00422">
    <property type="entry name" value="HTH_MERR"/>
    <property type="match status" value="1"/>
</dbReference>
<dbReference type="PANTHER" id="PTHR30204">
    <property type="entry name" value="REDOX-CYCLING DRUG-SENSING TRANSCRIPTIONAL ACTIVATOR SOXR"/>
    <property type="match status" value="1"/>
</dbReference>
<dbReference type="GO" id="GO:0003677">
    <property type="term" value="F:DNA binding"/>
    <property type="evidence" value="ECO:0007669"/>
    <property type="project" value="UniProtKB-KW"/>
</dbReference>
<dbReference type="PROSITE" id="PS50937">
    <property type="entry name" value="HTH_MERR_2"/>
    <property type="match status" value="1"/>
</dbReference>
<dbReference type="RefSeq" id="WP_163733273.1">
    <property type="nucleotide sequence ID" value="NZ_JAAGOA010000002.1"/>
</dbReference>
<name>A0A6L9S1L3_9ACTN</name>
<proteinExistence type="predicted"/>
<dbReference type="Pfam" id="PF13411">
    <property type="entry name" value="MerR_1"/>
    <property type="match status" value="1"/>
</dbReference>
<organism evidence="3 4">
    <name type="scientific">Phytoactinopolyspora halotolerans</name>
    <dbReference type="NCBI Taxonomy" id="1981512"/>
    <lineage>
        <taxon>Bacteria</taxon>
        <taxon>Bacillati</taxon>
        <taxon>Actinomycetota</taxon>
        <taxon>Actinomycetes</taxon>
        <taxon>Jiangellales</taxon>
        <taxon>Jiangellaceae</taxon>
        <taxon>Phytoactinopolyspora</taxon>
    </lineage>
</organism>
<comment type="caution">
    <text evidence="3">The sequence shown here is derived from an EMBL/GenBank/DDBJ whole genome shotgun (WGS) entry which is preliminary data.</text>
</comment>
<evidence type="ECO:0000313" key="3">
    <source>
        <dbReference type="EMBL" id="NED99085.1"/>
    </source>
</evidence>
<dbReference type="InterPro" id="IPR000551">
    <property type="entry name" value="MerR-type_HTH_dom"/>
</dbReference>
<dbReference type="Gene3D" id="1.10.1660.10">
    <property type="match status" value="1"/>
</dbReference>
<dbReference type="EMBL" id="JAAGOA010000002">
    <property type="protein sequence ID" value="NED99085.1"/>
    <property type="molecule type" value="Genomic_DNA"/>
</dbReference>
<dbReference type="CDD" id="cd01282">
    <property type="entry name" value="HTH_MerR-like_sg3"/>
    <property type="match status" value="1"/>
</dbReference>
<keyword evidence="4" id="KW-1185">Reference proteome</keyword>
<evidence type="ECO:0000259" key="2">
    <source>
        <dbReference type="PROSITE" id="PS50937"/>
    </source>
</evidence>
<protein>
    <submittedName>
        <fullName evidence="3">MerR family transcriptional regulator</fullName>
    </submittedName>
</protein>
<evidence type="ECO:0000256" key="1">
    <source>
        <dbReference type="ARBA" id="ARBA00023125"/>
    </source>
</evidence>
<dbReference type="PRINTS" id="PR00040">
    <property type="entry name" value="HTHMERR"/>
</dbReference>
<sequence length="118" mass="13323">MRIGELSERTGVAAHQLRYYESKGLLEPKRAGNGYREYDDDSVLRVAQIRRLLEAGLSTDDISYVQPCVSGEAPELEPCDELLTTLQARLAELDERIGDLSRSRQALNEFIAAAERRR</sequence>
<dbReference type="PROSITE" id="PS00552">
    <property type="entry name" value="HTH_MERR_1"/>
    <property type="match status" value="1"/>
</dbReference>
<dbReference type="SUPFAM" id="SSF46955">
    <property type="entry name" value="Putative DNA-binding domain"/>
    <property type="match status" value="1"/>
</dbReference>
<dbReference type="InterPro" id="IPR009061">
    <property type="entry name" value="DNA-bd_dom_put_sf"/>
</dbReference>
<dbReference type="AlphaFoldDB" id="A0A6L9S1L3"/>